<dbReference type="GO" id="GO:0008080">
    <property type="term" value="F:N-acetyltransferase activity"/>
    <property type="evidence" value="ECO:0007669"/>
    <property type="project" value="TreeGrafter"/>
</dbReference>
<feature type="compositionally biased region" description="Basic residues" evidence="1">
    <location>
        <begin position="256"/>
        <end position="270"/>
    </location>
</feature>
<dbReference type="Gene3D" id="3.40.630.30">
    <property type="match status" value="1"/>
</dbReference>
<dbReference type="PANTHER" id="PTHR20905">
    <property type="entry name" value="N-ACETYLTRANSFERASE-RELATED"/>
    <property type="match status" value="1"/>
</dbReference>
<dbReference type="Pfam" id="PF00583">
    <property type="entry name" value="Acetyltransf_1"/>
    <property type="match status" value="1"/>
</dbReference>
<dbReference type="CDD" id="cd04301">
    <property type="entry name" value="NAT_SF"/>
    <property type="match status" value="1"/>
</dbReference>
<proteinExistence type="predicted"/>
<sequence length="270" mass="30986">MIEETNIKQELKKSPVLWQRLSNGIAIRDLQEEQFPVALHFLKEHYVPCDDFLAKIEVSRNPASVTSFLERILYHLENNSSLIATHEVTGEIAGIIILRTIPKTDFARSFSRPSIFADDVFKRYAIVKSELLRKVDIYEHFGCQIFLKLYFLCVAPNYRQKGLGSDLILSALDVAKSKNIPMFLGTVTDYKILNLLRKLGFQILYEIDYSDFQDDEGKYLIKYLEDTNYTMSIMFAVVPPFPKKPLPKKEEPPAKGKGKGKGKDKGKKKK</sequence>
<dbReference type="PANTHER" id="PTHR20905:SF28">
    <property type="entry name" value="GH28833P-RELATED"/>
    <property type="match status" value="1"/>
</dbReference>
<organism evidence="3 4">
    <name type="scientific">Agrilus planipennis</name>
    <name type="common">Emerald ash borer</name>
    <name type="synonym">Agrilus marcopoli</name>
    <dbReference type="NCBI Taxonomy" id="224129"/>
    <lineage>
        <taxon>Eukaryota</taxon>
        <taxon>Metazoa</taxon>
        <taxon>Ecdysozoa</taxon>
        <taxon>Arthropoda</taxon>
        <taxon>Hexapoda</taxon>
        <taxon>Insecta</taxon>
        <taxon>Pterygota</taxon>
        <taxon>Neoptera</taxon>
        <taxon>Endopterygota</taxon>
        <taxon>Coleoptera</taxon>
        <taxon>Polyphaga</taxon>
        <taxon>Elateriformia</taxon>
        <taxon>Buprestoidea</taxon>
        <taxon>Buprestidae</taxon>
        <taxon>Agrilinae</taxon>
        <taxon>Agrilus</taxon>
    </lineage>
</organism>
<evidence type="ECO:0000313" key="3">
    <source>
        <dbReference type="Proteomes" id="UP000192223"/>
    </source>
</evidence>
<gene>
    <name evidence="4" type="primary">LOC108742207</name>
</gene>
<dbReference type="SUPFAM" id="SSF55729">
    <property type="entry name" value="Acyl-CoA N-acyltransferases (Nat)"/>
    <property type="match status" value="1"/>
</dbReference>
<dbReference type="OrthoDB" id="6588672at2759"/>
<dbReference type="InterPro" id="IPR016181">
    <property type="entry name" value="Acyl_CoA_acyltransferase"/>
</dbReference>
<protein>
    <submittedName>
        <fullName evidence="4">Uncharacterized protein LOC108742207 isoform X3</fullName>
    </submittedName>
</protein>
<dbReference type="PROSITE" id="PS51186">
    <property type="entry name" value="GNAT"/>
    <property type="match status" value="1"/>
</dbReference>
<keyword evidence="3" id="KW-1185">Reference proteome</keyword>
<reference evidence="4" key="1">
    <citation type="submission" date="2025-08" db="UniProtKB">
        <authorList>
            <consortium name="RefSeq"/>
        </authorList>
    </citation>
    <scope>IDENTIFICATION</scope>
    <source>
        <tissue evidence="4">Entire body</tissue>
    </source>
</reference>
<feature type="domain" description="N-acetyltransferase" evidence="2">
    <location>
        <begin position="25"/>
        <end position="225"/>
    </location>
</feature>
<evidence type="ECO:0000256" key="1">
    <source>
        <dbReference type="SAM" id="MobiDB-lite"/>
    </source>
</evidence>
<dbReference type="InterPro" id="IPR000182">
    <property type="entry name" value="GNAT_dom"/>
</dbReference>
<dbReference type="RefSeq" id="XP_025830929.1">
    <property type="nucleotide sequence ID" value="XM_025975144.1"/>
</dbReference>
<dbReference type="AlphaFoldDB" id="A0A7F5R5H6"/>
<name>A0A7F5R5H6_AGRPL</name>
<dbReference type="Proteomes" id="UP000192223">
    <property type="component" value="Unplaced"/>
</dbReference>
<feature type="region of interest" description="Disordered" evidence="1">
    <location>
        <begin position="240"/>
        <end position="270"/>
    </location>
</feature>
<accession>A0A7F5R5H6</accession>
<dbReference type="GeneID" id="108742207"/>
<evidence type="ECO:0000313" key="4">
    <source>
        <dbReference type="RefSeq" id="XP_025830929.1"/>
    </source>
</evidence>
<evidence type="ECO:0000259" key="2">
    <source>
        <dbReference type="PROSITE" id="PS51186"/>
    </source>
</evidence>